<keyword evidence="4" id="KW-1185">Reference proteome</keyword>
<dbReference type="PRINTS" id="PR00131">
    <property type="entry name" value="GLHYDRLASE1"/>
</dbReference>
<comment type="caution">
    <text evidence="3">The sequence shown here is derived from an EMBL/GenBank/DDBJ whole genome shotgun (WGS) entry which is preliminary data.</text>
</comment>
<evidence type="ECO:0000256" key="2">
    <source>
        <dbReference type="RuleBase" id="RU003690"/>
    </source>
</evidence>
<dbReference type="InterPro" id="IPR001360">
    <property type="entry name" value="Glyco_hydro_1"/>
</dbReference>
<accession>A0ABW1UGV7</accession>
<gene>
    <name evidence="3" type="ORF">ACFQH1_05585</name>
</gene>
<evidence type="ECO:0000256" key="1">
    <source>
        <dbReference type="ARBA" id="ARBA00023295"/>
    </source>
</evidence>
<dbReference type="SUPFAM" id="SSF51445">
    <property type="entry name" value="(Trans)glycosidases"/>
    <property type="match status" value="1"/>
</dbReference>
<organism evidence="3 4">
    <name type="scientific">Lactiplantibacillus daoliensis</name>
    <dbReference type="NCBI Taxonomy" id="2559916"/>
    <lineage>
        <taxon>Bacteria</taxon>
        <taxon>Bacillati</taxon>
        <taxon>Bacillota</taxon>
        <taxon>Bacilli</taxon>
        <taxon>Lactobacillales</taxon>
        <taxon>Lactobacillaceae</taxon>
        <taxon>Lactiplantibacillus</taxon>
    </lineage>
</organism>
<protein>
    <submittedName>
        <fullName evidence="3">Glycoside hydrolase family 1 protein</fullName>
        <ecNumber evidence="3">3.2.1.-</ecNumber>
    </submittedName>
</protein>
<dbReference type="Gene3D" id="3.20.20.80">
    <property type="entry name" value="Glycosidases"/>
    <property type="match status" value="1"/>
</dbReference>
<dbReference type="PANTHER" id="PTHR10353">
    <property type="entry name" value="GLYCOSYL HYDROLASE"/>
    <property type="match status" value="1"/>
</dbReference>
<keyword evidence="3" id="KW-0378">Hydrolase</keyword>
<dbReference type="Pfam" id="PF00232">
    <property type="entry name" value="Glyco_hydro_1"/>
    <property type="match status" value="1"/>
</dbReference>
<dbReference type="EC" id="3.2.1.-" evidence="3"/>
<name>A0ABW1UGV7_9LACO</name>
<reference evidence="4" key="1">
    <citation type="journal article" date="2019" name="Int. J. Syst. Evol. Microbiol.">
        <title>The Global Catalogue of Microorganisms (GCM) 10K type strain sequencing project: providing services to taxonomists for standard genome sequencing and annotation.</title>
        <authorList>
            <consortium name="The Broad Institute Genomics Platform"/>
            <consortium name="The Broad Institute Genome Sequencing Center for Infectious Disease"/>
            <person name="Wu L."/>
            <person name="Ma J."/>
        </authorList>
    </citation>
    <scope>NUCLEOTIDE SEQUENCE [LARGE SCALE GENOMIC DNA]</scope>
    <source>
        <strain evidence="4">CCM 8934</strain>
    </source>
</reference>
<dbReference type="Proteomes" id="UP001596227">
    <property type="component" value="Unassembled WGS sequence"/>
</dbReference>
<keyword evidence="1 3" id="KW-0326">Glycosidase</keyword>
<evidence type="ECO:0000313" key="3">
    <source>
        <dbReference type="EMBL" id="MFC6294667.1"/>
    </source>
</evidence>
<dbReference type="InterPro" id="IPR017853">
    <property type="entry name" value="GH"/>
</dbReference>
<comment type="similarity">
    <text evidence="2">Belongs to the glycosyl hydrolase 1 family.</text>
</comment>
<dbReference type="PANTHER" id="PTHR10353:SF122">
    <property type="entry name" value="6-PHOSPHO-BETA-GLUCOSIDASE ASCB-RELATED"/>
    <property type="match status" value="1"/>
</dbReference>
<sequence length="491" mass="56758">MQSSYPKLPENFLLGGAISSSQAEGAFDADGRGLETQDLRFFDAKWDRSTRDQHRNLNINLSEYQQALNSTKTENYPLRRGIDFYHQYPDDIKLLAASGLKIFRTSISWGRIYPNGDELEPNQAGLDYYRKLFETCHKYGMQVFVTILHYSVPVHLVEAYNGWQCRKMIDFYVKLAKTLFEQLGELVDYWLPFNEINASRFNPYNGVAIIRDNFKNEHDYLQASFQALHHQFVANARVIQLGHELLPGSKFGGMIARFTTYPATCKPADIFKAYTDENIKNYFYTDVEARGYYPTYIQKYFKQQQISIQTTPEDTKLLKENTVDFLSFSYYMSMIDTVDQEKYHSTSGNLVSGLKNPYLKTSEWGWQIDPEGLRTSLNSMYDRYQLPLFIAENGIGARDTLHNNTVEDDYRIDYIAAHLNEISKAIFEDGVPVIGYTLWGVIDIVSCGTLEMSKRYGIIYVDLDDAGHGTGKRYLKKSYYWIQQLLGTLKE</sequence>
<dbReference type="EMBL" id="JBHSSB010000015">
    <property type="protein sequence ID" value="MFC6294667.1"/>
    <property type="molecule type" value="Genomic_DNA"/>
</dbReference>
<proteinExistence type="inferred from homology"/>
<evidence type="ECO:0000313" key="4">
    <source>
        <dbReference type="Proteomes" id="UP001596227"/>
    </source>
</evidence>
<dbReference type="RefSeq" id="WP_137606415.1">
    <property type="nucleotide sequence ID" value="NZ_BJDH01000002.1"/>
</dbReference>
<dbReference type="GO" id="GO:0016798">
    <property type="term" value="F:hydrolase activity, acting on glycosyl bonds"/>
    <property type="evidence" value="ECO:0007669"/>
    <property type="project" value="UniProtKB-KW"/>
</dbReference>